<organism evidence="5 6">
    <name type="scientific">Defluviimonas salinarum</name>
    <dbReference type="NCBI Taxonomy" id="2992147"/>
    <lineage>
        <taxon>Bacteria</taxon>
        <taxon>Pseudomonadati</taxon>
        <taxon>Pseudomonadota</taxon>
        <taxon>Alphaproteobacteria</taxon>
        <taxon>Rhodobacterales</taxon>
        <taxon>Paracoccaceae</taxon>
        <taxon>Albidovulum</taxon>
    </lineage>
</organism>
<dbReference type="PANTHER" id="PTHR44688">
    <property type="entry name" value="DNA-BINDING TRANSCRIPTIONAL ACTIVATOR DEVR_DOSR"/>
    <property type="match status" value="1"/>
</dbReference>
<dbReference type="PROSITE" id="PS50043">
    <property type="entry name" value="HTH_LUXR_2"/>
    <property type="match status" value="1"/>
</dbReference>
<sequence length="322" mass="36266">MNAWSPVLGLTFESFAIGFISQDFFIAAENGRFAYAGKLMYRYISQDIGFWRMTLEDPKAGDLLIFDDAIALRIAALMENIGRDSFAVSLRRLVDSCCPIDSMIVTRYSENAPPVALYHDLDDVQAAISVQFYATGPYLLDPLYQASRKGHQPGIVRTLDLAPEAFFRSEYYRTFYRNIRISDEAGALIRFDERYWIVVSFALTRRRARFGPAQLARLQTMFPILATAVEMNWGDHNMEPRSADQKFVEDSFESFGADILSPREAEIIRLVLQGHSTPSAAAYLGISEGTVKVHRHNAYAKLGVSSQAELFSMATRHVISPT</sequence>
<gene>
    <name evidence="5" type="ORF">OM960_24780</name>
</gene>
<keyword evidence="6" id="KW-1185">Reference proteome</keyword>
<feature type="domain" description="HTH luxR-type" evidence="4">
    <location>
        <begin position="253"/>
        <end position="318"/>
    </location>
</feature>
<dbReference type="CDD" id="cd06170">
    <property type="entry name" value="LuxR_C_like"/>
    <property type="match status" value="1"/>
</dbReference>
<name>A0ABT3JAK3_9RHOB</name>
<reference evidence="5 6" key="1">
    <citation type="submission" date="2022-10" db="EMBL/GenBank/DDBJ databases">
        <title>Defluviimonas sp. CAU 1641 isolated from mud.</title>
        <authorList>
            <person name="Kim W."/>
        </authorList>
    </citation>
    <scope>NUCLEOTIDE SEQUENCE [LARGE SCALE GENOMIC DNA]</scope>
    <source>
        <strain evidence="5 6">CAU 1641</strain>
    </source>
</reference>
<proteinExistence type="predicted"/>
<comment type="caution">
    <text evidence="5">The sequence shown here is derived from an EMBL/GenBank/DDBJ whole genome shotgun (WGS) entry which is preliminary data.</text>
</comment>
<dbReference type="PANTHER" id="PTHR44688:SF16">
    <property type="entry name" value="DNA-BINDING TRANSCRIPTIONAL ACTIVATOR DEVR_DOSR"/>
    <property type="match status" value="1"/>
</dbReference>
<keyword evidence="1" id="KW-0805">Transcription regulation</keyword>
<evidence type="ECO:0000259" key="4">
    <source>
        <dbReference type="PROSITE" id="PS50043"/>
    </source>
</evidence>
<dbReference type="Proteomes" id="UP001207582">
    <property type="component" value="Unassembled WGS sequence"/>
</dbReference>
<dbReference type="InterPro" id="IPR036388">
    <property type="entry name" value="WH-like_DNA-bd_sf"/>
</dbReference>
<evidence type="ECO:0000313" key="5">
    <source>
        <dbReference type="EMBL" id="MCW3784733.1"/>
    </source>
</evidence>
<dbReference type="EMBL" id="JAPDOG010000062">
    <property type="protein sequence ID" value="MCW3784733.1"/>
    <property type="molecule type" value="Genomic_DNA"/>
</dbReference>
<dbReference type="SMART" id="SM00421">
    <property type="entry name" value="HTH_LUXR"/>
    <property type="match status" value="1"/>
</dbReference>
<keyword evidence="3" id="KW-0804">Transcription</keyword>
<dbReference type="RefSeq" id="WP_264773867.1">
    <property type="nucleotide sequence ID" value="NZ_JAPDOG010000062.1"/>
</dbReference>
<dbReference type="Pfam" id="PF00196">
    <property type="entry name" value="GerE"/>
    <property type="match status" value="1"/>
</dbReference>
<evidence type="ECO:0000256" key="3">
    <source>
        <dbReference type="ARBA" id="ARBA00023163"/>
    </source>
</evidence>
<evidence type="ECO:0000256" key="2">
    <source>
        <dbReference type="ARBA" id="ARBA00023125"/>
    </source>
</evidence>
<dbReference type="InterPro" id="IPR000792">
    <property type="entry name" value="Tscrpt_reg_LuxR_C"/>
</dbReference>
<evidence type="ECO:0000256" key="1">
    <source>
        <dbReference type="ARBA" id="ARBA00023015"/>
    </source>
</evidence>
<dbReference type="SUPFAM" id="SSF46894">
    <property type="entry name" value="C-terminal effector domain of the bipartite response regulators"/>
    <property type="match status" value="1"/>
</dbReference>
<keyword evidence="2" id="KW-0238">DNA-binding</keyword>
<evidence type="ECO:0000313" key="6">
    <source>
        <dbReference type="Proteomes" id="UP001207582"/>
    </source>
</evidence>
<protein>
    <submittedName>
        <fullName evidence="5">LuxR C-terminal-related transcriptional regulator</fullName>
    </submittedName>
</protein>
<dbReference type="Gene3D" id="1.10.10.10">
    <property type="entry name" value="Winged helix-like DNA-binding domain superfamily/Winged helix DNA-binding domain"/>
    <property type="match status" value="1"/>
</dbReference>
<dbReference type="InterPro" id="IPR016032">
    <property type="entry name" value="Sig_transdc_resp-reg_C-effctor"/>
</dbReference>
<dbReference type="PRINTS" id="PR00038">
    <property type="entry name" value="HTHLUXR"/>
</dbReference>
<accession>A0ABT3JAK3</accession>